<dbReference type="AlphaFoldDB" id="A0A817PI48"/>
<evidence type="ECO:0000259" key="9">
    <source>
        <dbReference type="PROSITE" id="PS50262"/>
    </source>
</evidence>
<feature type="transmembrane region" description="Helical" evidence="8">
    <location>
        <begin position="20"/>
        <end position="38"/>
    </location>
</feature>
<evidence type="ECO:0000256" key="2">
    <source>
        <dbReference type="ARBA" id="ARBA00022692"/>
    </source>
</evidence>
<keyword evidence="4" id="KW-0297">G-protein coupled receptor</keyword>
<feature type="transmembrane region" description="Helical" evidence="8">
    <location>
        <begin position="79"/>
        <end position="97"/>
    </location>
</feature>
<keyword evidence="3 8" id="KW-1133">Transmembrane helix</keyword>
<name>A0A817PI48_9BILA</name>
<sequence>MTTSVPDLPFIQQMFTRYGMSTYVAFGNLGNLLTIAAFCQCEPWKNPCLLYLLSMTICNLICLDVGIIPMIFSLDHVDISTQSIIFCQLQFYIRHAFFQMMRTYKVLACMNRFAISSMSVRIRSLNTYKMAIHLIITSALFWLLAVIFFSYARTIQNGSCNIQNGIYLMIYTIYYILSAGLFPPLLIVFFNTLLIRNLKGLRGRIQPIRDNAENKQSNIMLRKRDRNLMKMIFVEVMIYVVSTMPFSIYLIYKIITDSFTKSLEQQQIESFINYITQSFIMYLNTAMPFYIYILTSSSFRRECKRVLFKFYALIMRKQLRNLHNNSDRAMTIHN</sequence>
<dbReference type="PANTHER" id="PTHR24243:SF208">
    <property type="entry name" value="PYROKININ-1 RECEPTOR"/>
    <property type="match status" value="1"/>
</dbReference>
<feature type="transmembrane region" description="Helical" evidence="8">
    <location>
        <begin position="272"/>
        <end position="295"/>
    </location>
</feature>
<protein>
    <recommendedName>
        <fullName evidence="9">G-protein coupled receptors family 1 profile domain-containing protein</fullName>
    </recommendedName>
</protein>
<organism evidence="10 12">
    <name type="scientific">Rotaria socialis</name>
    <dbReference type="NCBI Taxonomy" id="392032"/>
    <lineage>
        <taxon>Eukaryota</taxon>
        <taxon>Metazoa</taxon>
        <taxon>Spiralia</taxon>
        <taxon>Gnathifera</taxon>
        <taxon>Rotifera</taxon>
        <taxon>Eurotatoria</taxon>
        <taxon>Bdelloidea</taxon>
        <taxon>Philodinida</taxon>
        <taxon>Philodinidae</taxon>
        <taxon>Rotaria</taxon>
    </lineage>
</organism>
<keyword evidence="5 8" id="KW-0472">Membrane</keyword>
<dbReference type="CDD" id="cd00637">
    <property type="entry name" value="7tm_classA_rhodopsin-like"/>
    <property type="match status" value="1"/>
</dbReference>
<accession>A0A817PI48</accession>
<dbReference type="EMBL" id="CAJOBO010001660">
    <property type="protein sequence ID" value="CAF4399151.1"/>
    <property type="molecule type" value="Genomic_DNA"/>
</dbReference>
<keyword evidence="6" id="KW-0675">Receptor</keyword>
<comment type="caution">
    <text evidence="10">The sequence shown here is derived from an EMBL/GenBank/DDBJ whole genome shotgun (WGS) entry which is preliminary data.</text>
</comment>
<gene>
    <name evidence="11" type="ORF">HFQ381_LOCUS19956</name>
    <name evidence="10" type="ORF">LUA448_LOCUS15</name>
</gene>
<proteinExistence type="predicted"/>
<feature type="transmembrane region" description="Helical" evidence="8">
    <location>
        <begin position="131"/>
        <end position="152"/>
    </location>
</feature>
<evidence type="ECO:0000256" key="6">
    <source>
        <dbReference type="ARBA" id="ARBA00023170"/>
    </source>
</evidence>
<dbReference type="SUPFAM" id="SSF81321">
    <property type="entry name" value="Family A G protein-coupled receptor-like"/>
    <property type="match status" value="1"/>
</dbReference>
<feature type="transmembrane region" description="Helical" evidence="8">
    <location>
        <begin position="172"/>
        <end position="195"/>
    </location>
</feature>
<dbReference type="EMBL" id="CAJNYD010000001">
    <property type="protein sequence ID" value="CAF3163381.1"/>
    <property type="molecule type" value="Genomic_DNA"/>
</dbReference>
<feature type="domain" description="G-protein coupled receptors family 1 profile" evidence="9">
    <location>
        <begin position="30"/>
        <end position="292"/>
    </location>
</feature>
<dbReference type="Pfam" id="PF00001">
    <property type="entry name" value="7tm_1"/>
    <property type="match status" value="1"/>
</dbReference>
<comment type="subcellular location">
    <subcellularLocation>
        <location evidence="1">Membrane</location>
        <topology evidence="1">Multi-pass membrane protein</topology>
    </subcellularLocation>
</comment>
<keyword evidence="7" id="KW-0807">Transducer</keyword>
<evidence type="ECO:0000256" key="4">
    <source>
        <dbReference type="ARBA" id="ARBA00023040"/>
    </source>
</evidence>
<reference evidence="10" key="1">
    <citation type="submission" date="2021-02" db="EMBL/GenBank/DDBJ databases">
        <authorList>
            <person name="Nowell W R."/>
        </authorList>
    </citation>
    <scope>NUCLEOTIDE SEQUENCE</scope>
</reference>
<dbReference type="GO" id="GO:0004930">
    <property type="term" value="F:G protein-coupled receptor activity"/>
    <property type="evidence" value="ECO:0007669"/>
    <property type="project" value="UniProtKB-KW"/>
</dbReference>
<evidence type="ECO:0000313" key="10">
    <source>
        <dbReference type="EMBL" id="CAF3163381.1"/>
    </source>
</evidence>
<evidence type="ECO:0000256" key="7">
    <source>
        <dbReference type="ARBA" id="ARBA00023224"/>
    </source>
</evidence>
<dbReference type="Proteomes" id="UP000663833">
    <property type="component" value="Unassembled WGS sequence"/>
</dbReference>
<feature type="transmembrane region" description="Helical" evidence="8">
    <location>
        <begin position="50"/>
        <end position="73"/>
    </location>
</feature>
<dbReference type="Proteomes" id="UP000663851">
    <property type="component" value="Unassembled WGS sequence"/>
</dbReference>
<dbReference type="PROSITE" id="PS50262">
    <property type="entry name" value="G_PROTEIN_RECEP_F1_2"/>
    <property type="match status" value="1"/>
</dbReference>
<evidence type="ECO:0000313" key="12">
    <source>
        <dbReference type="Proteomes" id="UP000663833"/>
    </source>
</evidence>
<dbReference type="GO" id="GO:0016020">
    <property type="term" value="C:membrane"/>
    <property type="evidence" value="ECO:0007669"/>
    <property type="project" value="UniProtKB-SubCell"/>
</dbReference>
<dbReference type="InterPro" id="IPR017452">
    <property type="entry name" value="GPCR_Rhodpsn_7TM"/>
</dbReference>
<evidence type="ECO:0000256" key="1">
    <source>
        <dbReference type="ARBA" id="ARBA00004141"/>
    </source>
</evidence>
<evidence type="ECO:0000256" key="3">
    <source>
        <dbReference type="ARBA" id="ARBA00022989"/>
    </source>
</evidence>
<keyword evidence="2 8" id="KW-0812">Transmembrane</keyword>
<dbReference type="Gene3D" id="1.20.1070.10">
    <property type="entry name" value="Rhodopsin 7-helix transmembrane proteins"/>
    <property type="match status" value="1"/>
</dbReference>
<evidence type="ECO:0000256" key="5">
    <source>
        <dbReference type="ARBA" id="ARBA00023136"/>
    </source>
</evidence>
<dbReference type="InterPro" id="IPR000276">
    <property type="entry name" value="GPCR_Rhodpsn"/>
</dbReference>
<dbReference type="PANTHER" id="PTHR24243">
    <property type="entry name" value="G-PROTEIN COUPLED RECEPTOR"/>
    <property type="match status" value="1"/>
</dbReference>
<evidence type="ECO:0000256" key="8">
    <source>
        <dbReference type="SAM" id="Phobius"/>
    </source>
</evidence>
<feature type="transmembrane region" description="Helical" evidence="8">
    <location>
        <begin position="232"/>
        <end position="252"/>
    </location>
</feature>
<evidence type="ECO:0000313" key="11">
    <source>
        <dbReference type="EMBL" id="CAF4399151.1"/>
    </source>
</evidence>